<keyword evidence="10" id="KW-1185">Reference proteome</keyword>
<sequence length="999" mass="109485">MNNPNRTGTRLTKTRSAKTRLNRNLLSCALVIGLALAAPAALAQSTGATLRGQAGAGAKVTVTNVASGYTRSTDASASGSYSLAGLPPGTYRVEGGAGGTRTITLQVAQIATVDLAAAAPAPAGDVTNLDTVQVIGQLVPETRTSEVATYVSNKQIEALPQGTRNFLAFADIVPGMQFAQDGAGRASLRSGAQSGNNINVFIDGVGQKNYVLQGGISGQDSSNGNPFPQLAIGEYKVISSNYKAEFDQVSSAAVVAVTKSGGNEFSGSLFWDRFSDNWRTKTIFEKRNNTDKVDYSEEHYGVSFGGPIIRDRAHFFLTYEGKEQTNPATVIPGRNFAVSSLPSEYQPLVGATSVPFKEDLYFGKIDWLIGMDHYFEFTVKHRTETEITNIGGTNTRPSSTSKDNDETRYDLRYQFTSGDWLNDAHLTYEDAAYNPRPTSDGMGIVLTDANWWETVLAVGAGPDYQNKSQKGWSFQDDLSFSGIEGHSFKMGMKYKAVELSAAEQQPYNPQFYYDLRNNELAVPNVVRFGYALPGIGDGSLKSDNKQFGVYFQDDWQVTDKLTVNLGARWDYESSPSYTNYVTPTSVLNALNAVDPRGNGTQTYRQSLALGGIDIDDYISNGNNRDNFKGAWQPRLGFSYDMDGDQRHVVFGGIGRSYDRNLFDWLQLETTKATFPTYEYHFNTPQHPCTVGSGNCIAWNPNYLNDRNALYALVAAHDGNREINMLSNGLSTPYSDQFSIGMRNLFPMWGQEWVSSVTLSRIVSKDGFAFLLGNRRPNGGFFDTTRPGTTEIPWGAGVPGFGSLILGSNGIETRANSLLVSLEKPYSQASGWGATLAYTYTDAKENRQFGEHYALQFATLADYGWSKAGGAAPHRLVLSGIYDAPWDITLSGKLALATQAPRYGTNCLAGWDKCVEQDQYTPDGTLGYKRFDLAAEKKWAVWGDMKLRLRADLLNVFDWVNYNGYDDWWGAPGEPNANFGKPNSQLLPTRTFKLSVGLDW</sequence>
<dbReference type="SUPFAM" id="SSF56935">
    <property type="entry name" value="Porins"/>
    <property type="match status" value="1"/>
</dbReference>
<evidence type="ECO:0000256" key="5">
    <source>
        <dbReference type="ARBA" id="ARBA00023136"/>
    </source>
</evidence>
<dbReference type="AlphaFoldDB" id="A0A5B7ZMA0"/>
<dbReference type="KEGG" id="thes:FHQ07_01550"/>
<keyword evidence="4" id="KW-0812">Transmembrane</keyword>
<dbReference type="Proteomes" id="UP000308149">
    <property type="component" value="Chromosome"/>
</dbReference>
<keyword evidence="9" id="KW-0675">Receptor</keyword>
<evidence type="ECO:0000256" key="6">
    <source>
        <dbReference type="ARBA" id="ARBA00023237"/>
    </source>
</evidence>
<dbReference type="InterPro" id="IPR057601">
    <property type="entry name" value="Oar-like_b-barrel"/>
</dbReference>
<dbReference type="GO" id="GO:0030246">
    <property type="term" value="F:carbohydrate binding"/>
    <property type="evidence" value="ECO:0007669"/>
    <property type="project" value="InterPro"/>
</dbReference>
<dbReference type="Gene3D" id="2.60.40.1120">
    <property type="entry name" value="Carboxypeptidase-like, regulatory domain"/>
    <property type="match status" value="1"/>
</dbReference>
<evidence type="ECO:0000259" key="8">
    <source>
        <dbReference type="Pfam" id="PF25183"/>
    </source>
</evidence>
<proteinExistence type="predicted"/>
<feature type="signal peptide" evidence="7">
    <location>
        <begin position="1"/>
        <end position="43"/>
    </location>
</feature>
<dbReference type="Pfam" id="PF25183">
    <property type="entry name" value="OMP_b-brl_4"/>
    <property type="match status" value="2"/>
</dbReference>
<feature type="chain" id="PRO_5022910110" evidence="7">
    <location>
        <begin position="44"/>
        <end position="999"/>
    </location>
</feature>
<dbReference type="Gene3D" id="2.40.170.20">
    <property type="entry name" value="TonB-dependent receptor, beta-barrel domain"/>
    <property type="match status" value="1"/>
</dbReference>
<evidence type="ECO:0000256" key="7">
    <source>
        <dbReference type="SAM" id="SignalP"/>
    </source>
</evidence>
<organism evidence="9 10">
    <name type="scientific">Thermomonas aquatica</name>
    <dbReference type="NCBI Taxonomy" id="2202149"/>
    <lineage>
        <taxon>Bacteria</taxon>
        <taxon>Pseudomonadati</taxon>
        <taxon>Pseudomonadota</taxon>
        <taxon>Gammaproteobacteria</taxon>
        <taxon>Lysobacterales</taxon>
        <taxon>Lysobacteraceae</taxon>
        <taxon>Thermomonas</taxon>
    </lineage>
</organism>
<dbReference type="GO" id="GO:0044718">
    <property type="term" value="P:siderophore transmembrane transport"/>
    <property type="evidence" value="ECO:0007669"/>
    <property type="project" value="TreeGrafter"/>
</dbReference>
<dbReference type="SUPFAM" id="SSF49452">
    <property type="entry name" value="Starch-binding domain-like"/>
    <property type="match status" value="1"/>
</dbReference>
<keyword evidence="3" id="KW-1134">Transmembrane beta strand</keyword>
<dbReference type="InterPro" id="IPR036942">
    <property type="entry name" value="Beta-barrel_TonB_sf"/>
</dbReference>
<feature type="domain" description="TonB-dependent transporter Oar-like beta-barrel" evidence="8">
    <location>
        <begin position="348"/>
        <end position="885"/>
    </location>
</feature>
<dbReference type="Pfam" id="PF13620">
    <property type="entry name" value="CarboxypepD_reg"/>
    <property type="match status" value="1"/>
</dbReference>
<evidence type="ECO:0000256" key="4">
    <source>
        <dbReference type="ARBA" id="ARBA00022692"/>
    </source>
</evidence>
<keyword evidence="6" id="KW-0998">Cell outer membrane</keyword>
<keyword evidence="2" id="KW-0813">Transport</keyword>
<name>A0A5B7ZMA0_9GAMM</name>
<evidence type="ECO:0000256" key="3">
    <source>
        <dbReference type="ARBA" id="ARBA00022452"/>
    </source>
</evidence>
<dbReference type="PANTHER" id="PTHR30069:SF46">
    <property type="entry name" value="OAR PROTEIN"/>
    <property type="match status" value="1"/>
</dbReference>
<comment type="subcellular location">
    <subcellularLocation>
        <location evidence="1">Cell outer membrane</location>
        <topology evidence="1">Multi-pass membrane protein</topology>
    </subcellularLocation>
</comment>
<gene>
    <name evidence="9" type="ORF">FHQ07_01550</name>
</gene>
<dbReference type="InterPro" id="IPR013784">
    <property type="entry name" value="Carb-bd-like_fold"/>
</dbReference>
<dbReference type="RefSeq" id="WP_139715026.1">
    <property type="nucleotide sequence ID" value="NZ_CP040871.1"/>
</dbReference>
<keyword evidence="5" id="KW-0472">Membrane</keyword>
<evidence type="ECO:0000313" key="10">
    <source>
        <dbReference type="Proteomes" id="UP000308149"/>
    </source>
</evidence>
<dbReference type="EMBL" id="CP040871">
    <property type="protein sequence ID" value="QDA56098.1"/>
    <property type="molecule type" value="Genomic_DNA"/>
</dbReference>
<dbReference type="PANTHER" id="PTHR30069">
    <property type="entry name" value="TONB-DEPENDENT OUTER MEMBRANE RECEPTOR"/>
    <property type="match status" value="1"/>
</dbReference>
<feature type="domain" description="TonB-dependent transporter Oar-like beta-barrel" evidence="8">
    <location>
        <begin position="257"/>
        <end position="330"/>
    </location>
</feature>
<dbReference type="OrthoDB" id="9768147at2"/>
<evidence type="ECO:0000256" key="1">
    <source>
        <dbReference type="ARBA" id="ARBA00004571"/>
    </source>
</evidence>
<keyword evidence="7" id="KW-0732">Signal</keyword>
<dbReference type="GO" id="GO:0015344">
    <property type="term" value="F:siderophore uptake transmembrane transporter activity"/>
    <property type="evidence" value="ECO:0007669"/>
    <property type="project" value="TreeGrafter"/>
</dbReference>
<dbReference type="InterPro" id="IPR039426">
    <property type="entry name" value="TonB-dep_rcpt-like"/>
</dbReference>
<evidence type="ECO:0000313" key="9">
    <source>
        <dbReference type="EMBL" id="QDA56098.1"/>
    </source>
</evidence>
<dbReference type="GO" id="GO:0009279">
    <property type="term" value="C:cell outer membrane"/>
    <property type="evidence" value="ECO:0007669"/>
    <property type="project" value="UniProtKB-SubCell"/>
</dbReference>
<evidence type="ECO:0000256" key="2">
    <source>
        <dbReference type="ARBA" id="ARBA00022448"/>
    </source>
</evidence>
<accession>A0A5B7ZMA0</accession>
<protein>
    <submittedName>
        <fullName evidence="9">TonB-dependent receptor</fullName>
    </submittedName>
</protein>
<reference evidence="9 10" key="1">
    <citation type="submission" date="2019-06" db="EMBL/GenBank/DDBJ databases">
        <title>Thermomonas aquatica sp. nov., isolated from an industrial wastewater treatment plant.</title>
        <authorList>
            <person name="Jeon J.H."/>
            <person name="Park D.-S."/>
        </authorList>
    </citation>
    <scope>NUCLEOTIDE SEQUENCE [LARGE SCALE GENOMIC DNA]</scope>
    <source>
        <strain evidence="9 10">SY21</strain>
    </source>
</reference>